<reference evidence="2 3" key="1">
    <citation type="submission" date="2014-04" db="EMBL/GenBank/DDBJ databases">
        <authorList>
            <consortium name="DOE Joint Genome Institute"/>
            <person name="Kuo A."/>
            <person name="Martino E."/>
            <person name="Perotto S."/>
            <person name="Kohler A."/>
            <person name="Nagy L.G."/>
            <person name="Floudas D."/>
            <person name="Copeland A."/>
            <person name="Barry K.W."/>
            <person name="Cichocki N."/>
            <person name="Veneault-Fourrey C."/>
            <person name="LaButti K."/>
            <person name="Lindquist E.A."/>
            <person name="Lipzen A."/>
            <person name="Lundell T."/>
            <person name="Morin E."/>
            <person name="Murat C."/>
            <person name="Sun H."/>
            <person name="Tunlid A."/>
            <person name="Henrissat B."/>
            <person name="Grigoriev I.V."/>
            <person name="Hibbett D.S."/>
            <person name="Martin F."/>
            <person name="Nordberg H.P."/>
            <person name="Cantor M.N."/>
            <person name="Hua S.X."/>
        </authorList>
    </citation>
    <scope>NUCLEOTIDE SEQUENCE [LARGE SCALE GENOMIC DNA]</scope>
    <source>
        <strain evidence="2 3">Zn</strain>
    </source>
</reference>
<feature type="compositionally biased region" description="Basic residues" evidence="1">
    <location>
        <begin position="1"/>
        <end position="11"/>
    </location>
</feature>
<evidence type="ECO:0000313" key="3">
    <source>
        <dbReference type="Proteomes" id="UP000054321"/>
    </source>
</evidence>
<protein>
    <submittedName>
        <fullName evidence="2">Uncharacterized protein</fullName>
    </submittedName>
</protein>
<name>A0A0C3I2R6_OIDMZ</name>
<keyword evidence="3" id="KW-1185">Reference proteome</keyword>
<organism evidence="2 3">
    <name type="scientific">Oidiodendron maius (strain Zn)</name>
    <dbReference type="NCBI Taxonomy" id="913774"/>
    <lineage>
        <taxon>Eukaryota</taxon>
        <taxon>Fungi</taxon>
        <taxon>Dikarya</taxon>
        <taxon>Ascomycota</taxon>
        <taxon>Pezizomycotina</taxon>
        <taxon>Leotiomycetes</taxon>
        <taxon>Leotiomycetes incertae sedis</taxon>
        <taxon>Myxotrichaceae</taxon>
        <taxon>Oidiodendron</taxon>
    </lineage>
</organism>
<sequence length="170" mass="18378">MATTARKRRLQAKSSLPRPPQRRDKAALEAARMDVEPGDAPPRRGKKLGLAPQDLHTERRMACRGPRFAQEARLSKGPAPHMLPAGLPACPSAERARGRPVLTPQRAAPETSIIPLAVDEHAGGPPFSTTDGPSRRGHRDIAFALWESMGTLGGKQESTESNRLGELMSL</sequence>
<dbReference type="HOGENOM" id="CLU_1571112_0_0_1"/>
<dbReference type="InParanoid" id="A0A0C3I2R6"/>
<reference evidence="3" key="2">
    <citation type="submission" date="2015-01" db="EMBL/GenBank/DDBJ databases">
        <title>Evolutionary Origins and Diversification of the Mycorrhizal Mutualists.</title>
        <authorList>
            <consortium name="DOE Joint Genome Institute"/>
            <consortium name="Mycorrhizal Genomics Consortium"/>
            <person name="Kohler A."/>
            <person name="Kuo A."/>
            <person name="Nagy L.G."/>
            <person name="Floudas D."/>
            <person name="Copeland A."/>
            <person name="Barry K.W."/>
            <person name="Cichocki N."/>
            <person name="Veneault-Fourrey C."/>
            <person name="LaButti K."/>
            <person name="Lindquist E.A."/>
            <person name="Lipzen A."/>
            <person name="Lundell T."/>
            <person name="Morin E."/>
            <person name="Murat C."/>
            <person name="Riley R."/>
            <person name="Ohm R."/>
            <person name="Sun H."/>
            <person name="Tunlid A."/>
            <person name="Henrissat B."/>
            <person name="Grigoriev I.V."/>
            <person name="Hibbett D.S."/>
            <person name="Martin F."/>
        </authorList>
    </citation>
    <scope>NUCLEOTIDE SEQUENCE [LARGE SCALE GENOMIC DNA]</scope>
    <source>
        <strain evidence="3">Zn</strain>
    </source>
</reference>
<dbReference type="AlphaFoldDB" id="A0A0C3I2R6"/>
<evidence type="ECO:0000256" key="1">
    <source>
        <dbReference type="SAM" id="MobiDB-lite"/>
    </source>
</evidence>
<accession>A0A0C3I2R6</accession>
<feature type="region of interest" description="Disordered" evidence="1">
    <location>
        <begin position="1"/>
        <end position="170"/>
    </location>
</feature>
<dbReference type="Proteomes" id="UP000054321">
    <property type="component" value="Unassembled WGS sequence"/>
</dbReference>
<feature type="compositionally biased region" description="Basic and acidic residues" evidence="1">
    <location>
        <begin position="21"/>
        <end position="35"/>
    </location>
</feature>
<evidence type="ECO:0000313" key="2">
    <source>
        <dbReference type="EMBL" id="KIN08697.1"/>
    </source>
</evidence>
<dbReference type="EMBL" id="KN832870">
    <property type="protein sequence ID" value="KIN08697.1"/>
    <property type="molecule type" value="Genomic_DNA"/>
</dbReference>
<gene>
    <name evidence="2" type="ORF">OIDMADRAFT_48545</name>
</gene>
<proteinExistence type="predicted"/>